<dbReference type="InterPro" id="IPR005061">
    <property type="entry name" value="Ist1"/>
</dbReference>
<evidence type="ECO:0000313" key="3">
    <source>
        <dbReference type="Proteomes" id="UP000232875"/>
    </source>
</evidence>
<dbReference type="Gene3D" id="1.20.1260.60">
    <property type="entry name" value="Vacuolar protein sorting-associated protein Ist1"/>
    <property type="match status" value="1"/>
</dbReference>
<name>A0A2N1JEH2_9BASI</name>
<reference evidence="2 3" key="1">
    <citation type="submission" date="2017-10" db="EMBL/GenBank/DDBJ databases">
        <title>A novel species of cold-tolerant Malassezia isolated from bats.</title>
        <authorList>
            <person name="Lorch J.M."/>
            <person name="Palmer J.M."/>
            <person name="Vanderwolf K.J."/>
            <person name="Schmidt K.Z."/>
            <person name="Verant M.L."/>
            <person name="Weller T.J."/>
            <person name="Blehert D.S."/>
        </authorList>
    </citation>
    <scope>NUCLEOTIDE SEQUENCE [LARGE SCALE GENOMIC DNA]</scope>
    <source>
        <strain evidence="2 3">NWHC:44797-103</strain>
    </source>
</reference>
<dbReference type="InterPro" id="IPR042277">
    <property type="entry name" value="IST1-like"/>
</dbReference>
<evidence type="ECO:0008006" key="4">
    <source>
        <dbReference type="Google" id="ProtNLM"/>
    </source>
</evidence>
<organism evidence="2 3">
    <name type="scientific">Malassezia vespertilionis</name>
    <dbReference type="NCBI Taxonomy" id="2020962"/>
    <lineage>
        <taxon>Eukaryota</taxon>
        <taxon>Fungi</taxon>
        <taxon>Dikarya</taxon>
        <taxon>Basidiomycota</taxon>
        <taxon>Ustilaginomycotina</taxon>
        <taxon>Malasseziomycetes</taxon>
        <taxon>Malasseziales</taxon>
        <taxon>Malasseziaceae</taxon>
        <taxon>Malassezia</taxon>
    </lineage>
</organism>
<dbReference type="Proteomes" id="UP000232875">
    <property type="component" value="Unassembled WGS sequence"/>
</dbReference>
<dbReference type="STRING" id="2020962.A0A2N1JEH2"/>
<gene>
    <name evidence="2" type="ORF">MVES_000912</name>
</gene>
<dbReference type="FunFam" id="1.20.1260.60:FF:000002">
    <property type="entry name" value="Vacuolar protein sorting-associated protein IST1"/>
    <property type="match status" value="1"/>
</dbReference>
<dbReference type="PANTHER" id="PTHR12161">
    <property type="entry name" value="IST1 FAMILY MEMBER"/>
    <property type="match status" value="1"/>
</dbReference>
<dbReference type="EMBL" id="KZ454988">
    <property type="protein sequence ID" value="PKI84943.1"/>
    <property type="molecule type" value="Genomic_DNA"/>
</dbReference>
<protein>
    <recommendedName>
        <fullName evidence="4">Ist1p</fullName>
    </recommendedName>
</protein>
<sequence length="209" mass="23491">MLRWHAGRAKIQLKLAIQRARMLQQKKESLAKRGRYEIAELAQHGKWESARVKTESLIMDDVHVELLELLELYTETLYARFALLDTASTEPDAAVLEAVLAILYAGHRTELPELTTLRDMLIVRYGMKLATCAEENEGDCVSQRVTKKVEYKMPALALVDAYLTEICKTYGVCMPGAPPQELPVEAAPSTPTSQSEWDALVGRFATLKR</sequence>
<evidence type="ECO:0000256" key="1">
    <source>
        <dbReference type="ARBA" id="ARBA00005536"/>
    </source>
</evidence>
<keyword evidence="3" id="KW-1185">Reference proteome</keyword>
<comment type="similarity">
    <text evidence="1">Belongs to the IST1 family.</text>
</comment>
<dbReference type="Pfam" id="PF03398">
    <property type="entry name" value="Ist1"/>
    <property type="match status" value="1"/>
</dbReference>
<dbReference type="OrthoDB" id="29853at2759"/>
<dbReference type="PANTHER" id="PTHR12161:SF5">
    <property type="entry name" value="IST1 HOMOLOG"/>
    <property type="match status" value="1"/>
</dbReference>
<accession>A0A2N1JEH2</accession>
<dbReference type="GO" id="GO:0015031">
    <property type="term" value="P:protein transport"/>
    <property type="evidence" value="ECO:0007669"/>
    <property type="project" value="InterPro"/>
</dbReference>
<evidence type="ECO:0000313" key="2">
    <source>
        <dbReference type="EMBL" id="PKI84943.1"/>
    </source>
</evidence>
<proteinExistence type="inferred from homology"/>
<dbReference type="AlphaFoldDB" id="A0A2N1JEH2"/>